<name>A0A6A4UYI8_AMPAM</name>
<evidence type="ECO:0000313" key="3">
    <source>
        <dbReference type="Proteomes" id="UP000440578"/>
    </source>
</evidence>
<evidence type="ECO:0000256" key="1">
    <source>
        <dbReference type="SAM" id="MobiDB-lite"/>
    </source>
</evidence>
<organism evidence="2 3">
    <name type="scientific">Amphibalanus amphitrite</name>
    <name type="common">Striped barnacle</name>
    <name type="synonym">Balanus amphitrite</name>
    <dbReference type="NCBI Taxonomy" id="1232801"/>
    <lineage>
        <taxon>Eukaryota</taxon>
        <taxon>Metazoa</taxon>
        <taxon>Ecdysozoa</taxon>
        <taxon>Arthropoda</taxon>
        <taxon>Crustacea</taxon>
        <taxon>Multicrustacea</taxon>
        <taxon>Cirripedia</taxon>
        <taxon>Thoracica</taxon>
        <taxon>Thoracicalcarea</taxon>
        <taxon>Balanomorpha</taxon>
        <taxon>Balanoidea</taxon>
        <taxon>Balanidae</taxon>
        <taxon>Amphibalaninae</taxon>
        <taxon>Amphibalanus</taxon>
    </lineage>
</organism>
<reference evidence="2 3" key="1">
    <citation type="submission" date="2019-07" db="EMBL/GenBank/DDBJ databases">
        <title>Draft genome assembly of a fouling barnacle, Amphibalanus amphitrite (Darwin, 1854): The first reference genome for Thecostraca.</title>
        <authorList>
            <person name="Kim W."/>
        </authorList>
    </citation>
    <scope>NUCLEOTIDE SEQUENCE [LARGE SCALE GENOMIC DNA]</scope>
    <source>
        <strain evidence="2">SNU_AA5</strain>
        <tissue evidence="2">Soma without cirri and trophi</tissue>
    </source>
</reference>
<accession>A0A6A4UYI8</accession>
<gene>
    <name evidence="2" type="ORF">FJT64_014008</name>
</gene>
<dbReference type="AlphaFoldDB" id="A0A6A4UYI8"/>
<feature type="compositionally biased region" description="Basic and acidic residues" evidence="1">
    <location>
        <begin position="88"/>
        <end position="97"/>
    </location>
</feature>
<dbReference type="Proteomes" id="UP000440578">
    <property type="component" value="Unassembled WGS sequence"/>
</dbReference>
<proteinExistence type="predicted"/>
<protein>
    <submittedName>
        <fullName evidence="2">Uncharacterized protein</fullName>
    </submittedName>
</protein>
<sequence>MSEGSSASVSAPLRHSLGSVVDVTVRPLFVASQSSVDDHGDEEVALWLDAIISPTSRRKTREKTRESSGGDSDEDVVPLLRTISVDDTPERELDPRARTNSIDPDEVFTASSAVGACQLILPPLQTEVSSKLSTEH</sequence>
<dbReference type="OrthoDB" id="2155291at2759"/>
<comment type="caution">
    <text evidence="2">The sequence shown here is derived from an EMBL/GenBank/DDBJ whole genome shotgun (WGS) entry which is preliminary data.</text>
</comment>
<keyword evidence="3" id="KW-1185">Reference proteome</keyword>
<evidence type="ECO:0000313" key="2">
    <source>
        <dbReference type="EMBL" id="KAF0287626.1"/>
    </source>
</evidence>
<dbReference type="EMBL" id="VIIS01002179">
    <property type="protein sequence ID" value="KAF0287626.1"/>
    <property type="molecule type" value="Genomic_DNA"/>
</dbReference>
<feature type="region of interest" description="Disordered" evidence="1">
    <location>
        <begin position="56"/>
        <end position="104"/>
    </location>
</feature>